<keyword evidence="3" id="KW-1185">Reference proteome</keyword>
<reference evidence="2 3" key="1">
    <citation type="submission" date="2021-07" db="EMBL/GenBank/DDBJ databases">
        <title>The Aristolochia fimbriata genome: insights into angiosperm evolution, floral development and chemical biosynthesis.</title>
        <authorList>
            <person name="Jiao Y."/>
        </authorList>
    </citation>
    <scope>NUCLEOTIDE SEQUENCE [LARGE SCALE GENOMIC DNA]</scope>
    <source>
        <strain evidence="2">IBCAS-2021</strain>
        <tissue evidence="2">Leaf</tissue>
    </source>
</reference>
<proteinExistence type="predicted"/>
<organism evidence="2 3">
    <name type="scientific">Aristolochia fimbriata</name>
    <name type="common">White veined hardy Dutchman's pipe vine</name>
    <dbReference type="NCBI Taxonomy" id="158543"/>
    <lineage>
        <taxon>Eukaryota</taxon>
        <taxon>Viridiplantae</taxon>
        <taxon>Streptophyta</taxon>
        <taxon>Embryophyta</taxon>
        <taxon>Tracheophyta</taxon>
        <taxon>Spermatophyta</taxon>
        <taxon>Magnoliopsida</taxon>
        <taxon>Magnoliidae</taxon>
        <taxon>Piperales</taxon>
        <taxon>Aristolochiaceae</taxon>
        <taxon>Aristolochia</taxon>
    </lineage>
</organism>
<dbReference type="AlphaFoldDB" id="A0AAV7DYX1"/>
<accession>A0AAV7DYX1</accession>
<sequence>MPARGKILQRRETHLRVPETVRELRDRVIPVLHMEVELRLLDVGNDGEIVEIPAGRVPFSASLPPRLRRDLVHVEDALGGVDEGRVEGDSGEGVPVGGEAVGVRGEGLHAEVVIGYRVLAEFLDRLEIVQGRPAGKSSPEKKKNNKQQKKNRGLCFRNKYY</sequence>
<dbReference type="Proteomes" id="UP000825729">
    <property type="component" value="Unassembled WGS sequence"/>
</dbReference>
<evidence type="ECO:0000313" key="3">
    <source>
        <dbReference type="Proteomes" id="UP000825729"/>
    </source>
</evidence>
<dbReference type="EMBL" id="JAINDJ010000007">
    <property type="protein sequence ID" value="KAG9441145.1"/>
    <property type="molecule type" value="Genomic_DNA"/>
</dbReference>
<comment type="caution">
    <text evidence="2">The sequence shown here is derived from an EMBL/GenBank/DDBJ whole genome shotgun (WGS) entry which is preliminary data.</text>
</comment>
<feature type="compositionally biased region" description="Basic residues" evidence="1">
    <location>
        <begin position="143"/>
        <end position="152"/>
    </location>
</feature>
<gene>
    <name evidence="2" type="ORF">H6P81_016999</name>
</gene>
<protein>
    <submittedName>
        <fullName evidence="2">Uncharacterized protein</fullName>
    </submittedName>
</protein>
<evidence type="ECO:0000313" key="2">
    <source>
        <dbReference type="EMBL" id="KAG9441145.1"/>
    </source>
</evidence>
<evidence type="ECO:0000256" key="1">
    <source>
        <dbReference type="SAM" id="MobiDB-lite"/>
    </source>
</evidence>
<feature type="region of interest" description="Disordered" evidence="1">
    <location>
        <begin position="133"/>
        <end position="161"/>
    </location>
</feature>
<name>A0AAV7DYX1_ARIFI</name>